<protein>
    <submittedName>
        <fullName evidence="1">Uncharacterized protein</fullName>
    </submittedName>
</protein>
<dbReference type="Proteomes" id="UP000438429">
    <property type="component" value="Unassembled WGS sequence"/>
</dbReference>
<gene>
    <name evidence="1" type="ORF">F2P81_004892</name>
</gene>
<accession>A0A6A4TED3</accession>
<comment type="caution">
    <text evidence="1">The sequence shown here is derived from an EMBL/GenBank/DDBJ whole genome shotgun (WGS) entry which is preliminary data.</text>
</comment>
<evidence type="ECO:0000313" key="1">
    <source>
        <dbReference type="EMBL" id="KAF0043555.1"/>
    </source>
</evidence>
<dbReference type="EMBL" id="VEVO01000004">
    <property type="protein sequence ID" value="KAF0043555.1"/>
    <property type="molecule type" value="Genomic_DNA"/>
</dbReference>
<dbReference type="AlphaFoldDB" id="A0A6A4TED3"/>
<evidence type="ECO:0000313" key="2">
    <source>
        <dbReference type="Proteomes" id="UP000438429"/>
    </source>
</evidence>
<proteinExistence type="predicted"/>
<reference evidence="1 2" key="1">
    <citation type="submission" date="2019-06" db="EMBL/GenBank/DDBJ databases">
        <title>Draft genomes of female and male turbot (Scophthalmus maximus).</title>
        <authorList>
            <person name="Xu H."/>
            <person name="Xu X.-W."/>
            <person name="Shao C."/>
            <person name="Chen S."/>
        </authorList>
    </citation>
    <scope>NUCLEOTIDE SEQUENCE [LARGE SCALE GENOMIC DNA]</scope>
    <source>
        <strain evidence="1">Ysfricsl-2016a</strain>
        <tissue evidence="1">Blood</tissue>
    </source>
</reference>
<name>A0A6A4TED3_SCOMX</name>
<organism evidence="1 2">
    <name type="scientific">Scophthalmus maximus</name>
    <name type="common">Turbot</name>
    <name type="synonym">Psetta maxima</name>
    <dbReference type="NCBI Taxonomy" id="52904"/>
    <lineage>
        <taxon>Eukaryota</taxon>
        <taxon>Metazoa</taxon>
        <taxon>Chordata</taxon>
        <taxon>Craniata</taxon>
        <taxon>Vertebrata</taxon>
        <taxon>Euteleostomi</taxon>
        <taxon>Actinopterygii</taxon>
        <taxon>Neopterygii</taxon>
        <taxon>Teleostei</taxon>
        <taxon>Neoteleostei</taxon>
        <taxon>Acanthomorphata</taxon>
        <taxon>Carangaria</taxon>
        <taxon>Pleuronectiformes</taxon>
        <taxon>Pleuronectoidei</taxon>
        <taxon>Scophthalmidae</taxon>
        <taxon>Scophthalmus</taxon>
    </lineage>
</organism>
<sequence length="198" mass="21755">MDEVEPANRNSSAVKRKRGSGDWTEHVLLCGSCIADAPRHCPCSFPFPYFISLARSVRRHLRLSSPSEERRCLSAGFSDYRLQGTDIAERDVRHIAGQCNVMAFLCPFCVPVACHIVSIKSKIIGLDQEQLNNINRKHNMDKCEWENILPLTSCRSAPTVLNTLSSPVPLLLMMDAKASKSKGVIGVSVDAGQEGAGE</sequence>